<sequence>MATINQLRFFIDGYHIYNNYVRPHTCLLSEQQTPAEATKRLRSVALNLQNRLKDLIVKSAEQKEIILMTITRRNREPGLSIYVCVYMVAVVVMSQPSIKKCRVIN</sequence>
<keyword evidence="1" id="KW-0812">Transmembrane</keyword>
<evidence type="ECO:0000256" key="1">
    <source>
        <dbReference type="SAM" id="Phobius"/>
    </source>
</evidence>
<dbReference type="InParanoid" id="K0IIK4"/>
<dbReference type="HOGENOM" id="CLU_2230461_0_0_2"/>
<keyword evidence="1" id="KW-1133">Transmembrane helix</keyword>
<evidence type="ECO:0000313" key="2">
    <source>
        <dbReference type="EMBL" id="AFU57912.1"/>
    </source>
</evidence>
<evidence type="ECO:0000313" key="3">
    <source>
        <dbReference type="Proteomes" id="UP000008037"/>
    </source>
</evidence>
<dbReference type="KEGG" id="nga:Ngar_c09700"/>
<name>K0IIK4_NITGG</name>
<dbReference type="EMBL" id="CP002408">
    <property type="protein sequence ID" value="AFU57912.1"/>
    <property type="molecule type" value="Genomic_DNA"/>
</dbReference>
<keyword evidence="1" id="KW-0472">Membrane</keyword>
<reference evidence="2 3" key="1">
    <citation type="journal article" date="2012" name="Environ. Microbiol.">
        <title>The genome of the ammonia-oxidizing Candidatus Nitrososphaera gargensis: insights into metabolic versatility and environmental adaptations.</title>
        <authorList>
            <person name="Spang A."/>
            <person name="Poehlein A."/>
            <person name="Offre P."/>
            <person name="Zumbragel S."/>
            <person name="Haider S."/>
            <person name="Rychlik N."/>
            <person name="Nowka B."/>
            <person name="Schmeisser C."/>
            <person name="Lebedeva E.V."/>
            <person name="Rattei T."/>
            <person name="Bohm C."/>
            <person name="Schmid M."/>
            <person name="Galushko A."/>
            <person name="Hatzenpichler R."/>
            <person name="Weinmaier T."/>
            <person name="Daniel R."/>
            <person name="Schleper C."/>
            <person name="Spieck E."/>
            <person name="Streit W."/>
            <person name="Wagner M."/>
        </authorList>
    </citation>
    <scope>NUCLEOTIDE SEQUENCE [LARGE SCALE GENOMIC DNA]</scope>
    <source>
        <strain evidence="3">Ga9.2</strain>
    </source>
</reference>
<protein>
    <submittedName>
        <fullName evidence="2">Uncharacterized protein</fullName>
    </submittedName>
</protein>
<dbReference type="RefSeq" id="WP_015018454.1">
    <property type="nucleotide sequence ID" value="NC_018719.1"/>
</dbReference>
<organism evidence="2 3">
    <name type="scientific">Nitrososphaera gargensis (strain Ga9.2)</name>
    <dbReference type="NCBI Taxonomy" id="1237085"/>
    <lineage>
        <taxon>Archaea</taxon>
        <taxon>Nitrososphaerota</taxon>
        <taxon>Nitrososphaeria</taxon>
        <taxon>Nitrososphaerales</taxon>
        <taxon>Nitrososphaeraceae</taxon>
        <taxon>Nitrososphaera</taxon>
    </lineage>
</organism>
<dbReference type="GeneID" id="13795365"/>
<gene>
    <name evidence="2" type="ordered locus">Ngar_c09700</name>
</gene>
<feature type="transmembrane region" description="Helical" evidence="1">
    <location>
        <begin position="79"/>
        <end position="98"/>
    </location>
</feature>
<proteinExistence type="predicted"/>
<dbReference type="BioCyc" id="CNIT1237085:G1324-968-MONOMER"/>
<accession>K0IIK4</accession>
<keyword evidence="3" id="KW-1185">Reference proteome</keyword>
<dbReference type="AlphaFoldDB" id="K0IIK4"/>
<dbReference type="Proteomes" id="UP000008037">
    <property type="component" value="Chromosome"/>
</dbReference>